<dbReference type="PANTHER" id="PTHR43434:SF19">
    <property type="entry name" value="PHOSPHONOACETALDEHYDE HYDROLASE"/>
    <property type="match status" value="1"/>
</dbReference>
<dbReference type="InterPro" id="IPR023198">
    <property type="entry name" value="PGP-like_dom2"/>
</dbReference>
<dbReference type="InterPro" id="IPR050155">
    <property type="entry name" value="HAD-like_hydrolase_sf"/>
</dbReference>
<dbReference type="Proteomes" id="UP000238362">
    <property type="component" value="Unassembled WGS sequence"/>
</dbReference>
<gene>
    <name evidence="1" type="ORF">B0I33_104260</name>
</gene>
<dbReference type="OrthoDB" id="9781769at2"/>
<dbReference type="EMBL" id="PVNH01000004">
    <property type="protein sequence ID" value="PRX48444.1"/>
    <property type="molecule type" value="Genomic_DNA"/>
</dbReference>
<dbReference type="GO" id="GO:0008967">
    <property type="term" value="F:phosphoglycolate phosphatase activity"/>
    <property type="evidence" value="ECO:0007669"/>
    <property type="project" value="TreeGrafter"/>
</dbReference>
<accession>A0A2T0LWP9</accession>
<dbReference type="Gene3D" id="1.10.150.240">
    <property type="entry name" value="Putative phosphatase, domain 2"/>
    <property type="match status" value="1"/>
</dbReference>
<dbReference type="SFLD" id="SFLDS00003">
    <property type="entry name" value="Haloacid_Dehalogenase"/>
    <property type="match status" value="1"/>
</dbReference>
<dbReference type="InterPro" id="IPR023214">
    <property type="entry name" value="HAD_sf"/>
</dbReference>
<proteinExistence type="predicted"/>
<dbReference type="GO" id="GO:0005829">
    <property type="term" value="C:cytosol"/>
    <property type="evidence" value="ECO:0007669"/>
    <property type="project" value="TreeGrafter"/>
</dbReference>
<dbReference type="SFLD" id="SFLDG01129">
    <property type="entry name" value="C1.5:_HAD__Beta-PGM__Phosphata"/>
    <property type="match status" value="1"/>
</dbReference>
<sequence>MPTLVELPSRYGGLVTTRRLVLWDIDLTLVDLRGLGGDWYAEALAAVADVTLRKVPSFPGRTERAITLEILRGHGLEPSEETIRRLWRELVAISTRALPTLARRGHALPGTAAALTALAGREEVVQSLVTGNLPEIARHKLSAFDLDEHIDFAIGGYGSLSAHRPDLVTHAAELATAKHGTTFTSDAVVIVGDTPHDVAAAREHGALAVGVATGRHTEEELRASGADVVFRDLSDTAAVVAALTG</sequence>
<dbReference type="Pfam" id="PF13242">
    <property type="entry name" value="Hydrolase_like"/>
    <property type="match status" value="1"/>
</dbReference>
<evidence type="ECO:0000313" key="2">
    <source>
        <dbReference type="Proteomes" id="UP000238362"/>
    </source>
</evidence>
<dbReference type="SUPFAM" id="SSF56784">
    <property type="entry name" value="HAD-like"/>
    <property type="match status" value="1"/>
</dbReference>
<comment type="caution">
    <text evidence="1">The sequence shown here is derived from an EMBL/GenBank/DDBJ whole genome shotgun (WGS) entry which is preliminary data.</text>
</comment>
<reference evidence="1 2" key="1">
    <citation type="submission" date="2018-03" db="EMBL/GenBank/DDBJ databases">
        <title>Genomic Encyclopedia of Type Strains, Phase III (KMG-III): the genomes of soil and plant-associated and newly described type strains.</title>
        <authorList>
            <person name="Whitman W."/>
        </authorList>
    </citation>
    <scope>NUCLEOTIDE SEQUENCE [LARGE SCALE GENOMIC DNA]</scope>
    <source>
        <strain evidence="1 2">CGMCC 4.7125</strain>
    </source>
</reference>
<dbReference type="InterPro" id="IPR036412">
    <property type="entry name" value="HAD-like_sf"/>
</dbReference>
<dbReference type="Gene3D" id="3.40.50.1000">
    <property type="entry name" value="HAD superfamily/HAD-like"/>
    <property type="match status" value="1"/>
</dbReference>
<keyword evidence="2" id="KW-1185">Reference proteome</keyword>
<dbReference type="AlphaFoldDB" id="A0A2T0LWP9"/>
<dbReference type="GO" id="GO:0006281">
    <property type="term" value="P:DNA repair"/>
    <property type="evidence" value="ECO:0007669"/>
    <property type="project" value="TreeGrafter"/>
</dbReference>
<name>A0A2T0LWP9_9PSEU</name>
<keyword evidence="1" id="KW-0378">Hydrolase</keyword>
<protein>
    <submittedName>
        <fullName evidence="1">Phosphoglycolate phosphatase-like HAD superfamily hydrolase</fullName>
    </submittedName>
</protein>
<organism evidence="1 2">
    <name type="scientific">Prauserella shujinwangii</name>
    <dbReference type="NCBI Taxonomy" id="1453103"/>
    <lineage>
        <taxon>Bacteria</taxon>
        <taxon>Bacillati</taxon>
        <taxon>Actinomycetota</taxon>
        <taxon>Actinomycetes</taxon>
        <taxon>Pseudonocardiales</taxon>
        <taxon>Pseudonocardiaceae</taxon>
        <taxon>Prauserella</taxon>
    </lineage>
</organism>
<dbReference type="PANTHER" id="PTHR43434">
    <property type="entry name" value="PHOSPHOGLYCOLATE PHOSPHATASE"/>
    <property type="match status" value="1"/>
</dbReference>
<evidence type="ECO:0000313" key="1">
    <source>
        <dbReference type="EMBL" id="PRX48444.1"/>
    </source>
</evidence>